<dbReference type="eggNOG" id="arCOG04512">
    <property type="taxonomic scope" value="Archaea"/>
</dbReference>
<proteinExistence type="predicted"/>
<dbReference type="SUPFAM" id="SSF54909">
    <property type="entry name" value="Dimeric alpha+beta barrel"/>
    <property type="match status" value="1"/>
</dbReference>
<dbReference type="PROSITE" id="PS51318">
    <property type="entry name" value="TAT"/>
    <property type="match status" value="1"/>
</dbReference>
<dbReference type="AlphaFoldDB" id="A0A1U7EWZ4"/>
<name>A0A1U7EWZ4_NATPD</name>
<protein>
    <recommendedName>
        <fullName evidence="4">Tat pathway signal protein</fullName>
    </recommendedName>
</protein>
<dbReference type="Proteomes" id="UP000002698">
    <property type="component" value="Chromosome"/>
</dbReference>
<feature type="region of interest" description="Disordered" evidence="1">
    <location>
        <begin position="34"/>
        <end position="75"/>
    </location>
</feature>
<dbReference type="OrthoDB" id="212084at2157"/>
<dbReference type="STRING" id="348780.NP_3030A"/>
<dbReference type="InterPro" id="IPR055828">
    <property type="entry name" value="DUF7405"/>
</dbReference>
<dbReference type="RefSeq" id="WP_011323229.1">
    <property type="nucleotide sequence ID" value="NC_007426.1"/>
</dbReference>
<dbReference type="HOGENOM" id="CLU_641945_0_0_2"/>
<sequence>MKFRERDGLSRREYVRAMVAAGGAAGLAACLEAFDDGDTGGNGGDEEPTVPSGDPEARSSRQHAWDETLPTDDDGNLVAPEHHVLLPLSLATDIDDDARTQVETAFQSLERAYEYSPEGLLFAVGYSHAYFDERVDSDPPIPEPTALTSMETPEFDTFDAVIHLASNHPHVVLEAEEALVGDVDAPNGTPMEATLSGVFEPAEPRRTGFLGPGLPTQHTDLDGVPDSIPEDAPFFMGFRSGFTESQAPEDRVTIQDGPFAGGTTMHISSLGLQLRTWFEQDSHFQRVAKMFSPEHAHNESVGEIGERLGTETGVAGDIAEATESHARNQGMVGHAQKAARARDEDGTPPLLRRDFNTVDGDQPGVHFVSLQRTVDEFVEVRDAMTGADLAGDGVGQRLNNGILQYIFVRRRGNFIVPPREDRSLPSL</sequence>
<dbReference type="GeneID" id="3701633"/>
<evidence type="ECO:0000313" key="2">
    <source>
        <dbReference type="EMBL" id="CAI49606.1"/>
    </source>
</evidence>
<dbReference type="InterPro" id="IPR011008">
    <property type="entry name" value="Dimeric_a/b-barrel"/>
</dbReference>
<evidence type="ECO:0008006" key="4">
    <source>
        <dbReference type="Google" id="ProtNLM"/>
    </source>
</evidence>
<dbReference type="Pfam" id="PF24152">
    <property type="entry name" value="DUF7405"/>
    <property type="match status" value="1"/>
</dbReference>
<reference evidence="2 3" key="1">
    <citation type="journal article" date="2005" name="Genome Res.">
        <title>Living with two extremes: conclusions from the genome sequence of Natronomonas pharaonis.</title>
        <authorList>
            <person name="Falb M."/>
            <person name="Pfeiffer F."/>
            <person name="Palm P."/>
            <person name="Rodewald K."/>
            <person name="Hickmann V."/>
            <person name="Tittor J."/>
            <person name="Oesterhelt D."/>
        </authorList>
    </citation>
    <scope>NUCLEOTIDE SEQUENCE [LARGE SCALE GENOMIC DNA]</scope>
    <source>
        <strain evidence="3">ATCC 35678 / DSM 2160 / CIP 103997 / JCM 8858 / NBRC 14720 / NCIMB 2260 / Gabara</strain>
    </source>
</reference>
<organism evidence="2 3">
    <name type="scientific">Natronomonas pharaonis (strain ATCC 35678 / DSM 2160 / CIP 103997 / JCM 8858 / NBRC 14720 / NCIMB 2260 / Gabara)</name>
    <name type="common">Halobacterium pharaonis</name>
    <dbReference type="NCBI Taxonomy" id="348780"/>
    <lineage>
        <taxon>Archaea</taxon>
        <taxon>Methanobacteriati</taxon>
        <taxon>Methanobacteriota</taxon>
        <taxon>Stenosarchaea group</taxon>
        <taxon>Halobacteria</taxon>
        <taxon>Halobacteriales</taxon>
        <taxon>Natronomonadaceae</taxon>
        <taxon>Natronomonas</taxon>
    </lineage>
</organism>
<gene>
    <name evidence="2" type="ordered locus">NP_3030A</name>
</gene>
<feature type="compositionally biased region" description="Basic and acidic residues" evidence="1">
    <location>
        <begin position="55"/>
        <end position="66"/>
    </location>
</feature>
<feature type="compositionally biased region" description="Acidic residues" evidence="1">
    <location>
        <begin position="34"/>
        <end position="48"/>
    </location>
</feature>
<evidence type="ECO:0000256" key="1">
    <source>
        <dbReference type="SAM" id="MobiDB-lite"/>
    </source>
</evidence>
<dbReference type="EnsemblBacteria" id="CAI49606">
    <property type="protein sequence ID" value="CAI49606"/>
    <property type="gene ID" value="NP_3030A"/>
</dbReference>
<accession>A0A1U7EWZ4</accession>
<dbReference type="EMBL" id="CR936257">
    <property type="protein sequence ID" value="CAI49606.1"/>
    <property type="molecule type" value="Genomic_DNA"/>
</dbReference>
<dbReference type="KEGG" id="nph:NP_3030A"/>
<dbReference type="InterPro" id="IPR006311">
    <property type="entry name" value="TAT_signal"/>
</dbReference>
<evidence type="ECO:0000313" key="3">
    <source>
        <dbReference type="Proteomes" id="UP000002698"/>
    </source>
</evidence>
<keyword evidence="3" id="KW-1185">Reference proteome</keyword>
<dbReference type="PROSITE" id="PS51257">
    <property type="entry name" value="PROKAR_LIPOPROTEIN"/>
    <property type="match status" value="1"/>
</dbReference>